<dbReference type="GO" id="GO:0061630">
    <property type="term" value="F:ubiquitin protein ligase activity"/>
    <property type="evidence" value="ECO:0007669"/>
    <property type="project" value="TreeGrafter"/>
</dbReference>
<dbReference type="PROSITE" id="PS51125">
    <property type="entry name" value="NHL"/>
    <property type="match status" value="6"/>
</dbReference>
<gene>
    <name evidence="10" type="primary">Cni-nhl-1</name>
    <name evidence="10" type="synonym">Cnig_chr_III.g10927</name>
    <name evidence="10" type="ORF">B9Z55_010927</name>
</gene>
<feature type="repeat" description="NHL" evidence="6">
    <location>
        <begin position="955"/>
        <end position="995"/>
    </location>
</feature>
<dbReference type="Pfam" id="PF01436">
    <property type="entry name" value="NHL"/>
    <property type="match status" value="6"/>
</dbReference>
<feature type="compositionally biased region" description="Basic and acidic residues" evidence="8">
    <location>
        <begin position="9"/>
        <end position="19"/>
    </location>
</feature>
<feature type="region of interest" description="Disordered" evidence="8">
    <location>
        <begin position="377"/>
        <end position="410"/>
    </location>
</feature>
<dbReference type="EMBL" id="PDUG01000003">
    <property type="protein sequence ID" value="PIC39148.1"/>
    <property type="molecule type" value="Genomic_DNA"/>
</dbReference>
<dbReference type="InterPro" id="IPR001258">
    <property type="entry name" value="NHL_repeat"/>
</dbReference>
<organism evidence="10 11">
    <name type="scientific">Caenorhabditis nigoni</name>
    <dbReference type="NCBI Taxonomy" id="1611254"/>
    <lineage>
        <taxon>Eukaryota</taxon>
        <taxon>Metazoa</taxon>
        <taxon>Ecdysozoa</taxon>
        <taxon>Nematoda</taxon>
        <taxon>Chromadorea</taxon>
        <taxon>Rhabditida</taxon>
        <taxon>Rhabditina</taxon>
        <taxon>Rhabditomorpha</taxon>
        <taxon>Rhabditoidea</taxon>
        <taxon>Rhabditidae</taxon>
        <taxon>Peloderinae</taxon>
        <taxon>Caenorhabditis</taxon>
    </lineage>
</organism>
<dbReference type="Gene3D" id="2.120.10.30">
    <property type="entry name" value="TolB, C-terminal domain"/>
    <property type="match status" value="2"/>
</dbReference>
<feature type="region of interest" description="Disordered" evidence="8">
    <location>
        <begin position="1"/>
        <end position="29"/>
    </location>
</feature>
<name>A0A2G5UHX6_9PELO</name>
<proteinExistence type="predicted"/>
<evidence type="ECO:0000256" key="2">
    <source>
        <dbReference type="ARBA" id="ARBA00022737"/>
    </source>
</evidence>
<dbReference type="SUPFAM" id="SSF57850">
    <property type="entry name" value="RING/U-box"/>
    <property type="match status" value="1"/>
</dbReference>
<evidence type="ECO:0000256" key="6">
    <source>
        <dbReference type="PROSITE-ProRule" id="PRU00504"/>
    </source>
</evidence>
<dbReference type="CDD" id="cd16524">
    <property type="entry name" value="RING-HC_NHL-1-like"/>
    <property type="match status" value="1"/>
</dbReference>
<keyword evidence="3 5" id="KW-0863">Zinc-finger</keyword>
<keyword evidence="11" id="KW-1185">Reference proteome</keyword>
<feature type="compositionally biased region" description="Low complexity" evidence="8">
    <location>
        <begin position="543"/>
        <end position="553"/>
    </location>
</feature>
<dbReference type="SMART" id="SM00184">
    <property type="entry name" value="RING"/>
    <property type="match status" value="1"/>
</dbReference>
<evidence type="ECO:0000313" key="11">
    <source>
        <dbReference type="Proteomes" id="UP000230233"/>
    </source>
</evidence>
<dbReference type="GO" id="GO:0008270">
    <property type="term" value="F:zinc ion binding"/>
    <property type="evidence" value="ECO:0007669"/>
    <property type="project" value="UniProtKB-KW"/>
</dbReference>
<feature type="compositionally biased region" description="Basic and acidic residues" evidence="8">
    <location>
        <begin position="377"/>
        <end position="392"/>
    </location>
</feature>
<keyword evidence="1" id="KW-0479">Metal-binding</keyword>
<evidence type="ECO:0000256" key="5">
    <source>
        <dbReference type="PROSITE-ProRule" id="PRU00175"/>
    </source>
</evidence>
<feature type="region of interest" description="Disordered" evidence="8">
    <location>
        <begin position="422"/>
        <end position="563"/>
    </location>
</feature>
<dbReference type="GO" id="GO:0043161">
    <property type="term" value="P:proteasome-mediated ubiquitin-dependent protein catabolic process"/>
    <property type="evidence" value="ECO:0007669"/>
    <property type="project" value="TreeGrafter"/>
</dbReference>
<dbReference type="InterPro" id="IPR001841">
    <property type="entry name" value="Znf_RING"/>
</dbReference>
<dbReference type="PROSITE" id="PS00518">
    <property type="entry name" value="ZF_RING_1"/>
    <property type="match status" value="1"/>
</dbReference>
<dbReference type="InterPro" id="IPR018957">
    <property type="entry name" value="Znf_C3HC4_RING-type"/>
</dbReference>
<dbReference type="FunFam" id="2.120.10.30:FF:000037">
    <property type="entry name" value="Uncharacterized protein, isoform E"/>
    <property type="match status" value="1"/>
</dbReference>
<protein>
    <recommendedName>
        <fullName evidence="9">RING-type domain-containing protein</fullName>
    </recommendedName>
</protein>
<keyword evidence="4" id="KW-0862">Zinc</keyword>
<dbReference type="GO" id="GO:0000209">
    <property type="term" value="P:protein polyubiquitination"/>
    <property type="evidence" value="ECO:0007669"/>
    <property type="project" value="TreeGrafter"/>
</dbReference>
<dbReference type="Proteomes" id="UP000230233">
    <property type="component" value="Chromosome III"/>
</dbReference>
<reference evidence="11" key="1">
    <citation type="submission" date="2017-10" db="EMBL/GenBank/DDBJ databases">
        <title>Rapid genome shrinkage in a self-fertile nematode reveals novel sperm competition proteins.</title>
        <authorList>
            <person name="Yin D."/>
            <person name="Schwarz E.M."/>
            <person name="Thomas C.G."/>
            <person name="Felde R.L."/>
            <person name="Korf I.F."/>
            <person name="Cutter A.D."/>
            <person name="Schartner C.M."/>
            <person name="Ralston E.J."/>
            <person name="Meyer B.J."/>
            <person name="Haag E.S."/>
        </authorList>
    </citation>
    <scope>NUCLEOTIDE SEQUENCE [LARGE SCALE GENOMIC DNA]</scope>
    <source>
        <strain evidence="11">JU1422</strain>
    </source>
</reference>
<dbReference type="Gene3D" id="3.30.40.10">
    <property type="entry name" value="Zinc/RING finger domain, C3HC4 (zinc finger)"/>
    <property type="match status" value="1"/>
</dbReference>
<evidence type="ECO:0000256" key="7">
    <source>
        <dbReference type="SAM" id="Coils"/>
    </source>
</evidence>
<dbReference type="InterPro" id="IPR013083">
    <property type="entry name" value="Znf_RING/FYVE/PHD"/>
</dbReference>
<dbReference type="SUPFAM" id="SSF101898">
    <property type="entry name" value="NHL repeat"/>
    <property type="match status" value="1"/>
</dbReference>
<dbReference type="CDD" id="cd14954">
    <property type="entry name" value="NHL_TRIM71_like"/>
    <property type="match status" value="1"/>
</dbReference>
<dbReference type="OrthoDB" id="342730at2759"/>
<dbReference type="InterPro" id="IPR017907">
    <property type="entry name" value="Znf_RING_CS"/>
</dbReference>
<feature type="compositionally biased region" description="Polar residues" evidence="8">
    <location>
        <begin position="460"/>
        <end position="482"/>
    </location>
</feature>
<evidence type="ECO:0000313" key="10">
    <source>
        <dbReference type="EMBL" id="PIC39148.1"/>
    </source>
</evidence>
<feature type="repeat" description="NHL" evidence="6">
    <location>
        <begin position="860"/>
        <end position="904"/>
    </location>
</feature>
<feature type="repeat" description="NHL" evidence="6">
    <location>
        <begin position="908"/>
        <end position="951"/>
    </location>
</feature>
<dbReference type="Pfam" id="PF00097">
    <property type="entry name" value="zf-C3HC4"/>
    <property type="match status" value="1"/>
</dbReference>
<evidence type="ECO:0000256" key="4">
    <source>
        <dbReference type="ARBA" id="ARBA00022833"/>
    </source>
</evidence>
<feature type="compositionally biased region" description="Polar residues" evidence="8">
    <location>
        <begin position="439"/>
        <end position="449"/>
    </location>
</feature>
<dbReference type="Gene3D" id="2.40.10.500">
    <property type="match status" value="1"/>
</dbReference>
<dbReference type="PANTHER" id="PTHR24104">
    <property type="entry name" value="E3 UBIQUITIN-PROTEIN LIGASE NHLRC1-RELATED"/>
    <property type="match status" value="1"/>
</dbReference>
<dbReference type="FunFam" id="2.120.10.30:FF:000013">
    <property type="entry name" value="E3 ubiquitin-protein ligase TRIM71"/>
    <property type="match status" value="2"/>
</dbReference>
<feature type="domain" description="RING-type" evidence="9">
    <location>
        <begin position="43"/>
        <end position="84"/>
    </location>
</feature>
<dbReference type="PROSITE" id="PS50089">
    <property type="entry name" value="ZF_RING_2"/>
    <property type="match status" value="1"/>
</dbReference>
<evidence type="ECO:0000256" key="1">
    <source>
        <dbReference type="ARBA" id="ARBA00022723"/>
    </source>
</evidence>
<evidence type="ECO:0000259" key="9">
    <source>
        <dbReference type="PROSITE" id="PS50089"/>
    </source>
</evidence>
<evidence type="ECO:0000256" key="8">
    <source>
        <dbReference type="SAM" id="MobiDB-lite"/>
    </source>
</evidence>
<feature type="repeat" description="NHL" evidence="6">
    <location>
        <begin position="767"/>
        <end position="809"/>
    </location>
</feature>
<keyword evidence="7" id="KW-0175">Coiled coil</keyword>
<dbReference type="STRING" id="1611254.A0A2G5UHX6"/>
<sequence length="995" mass="111405">MSNSPQNEAEAREKMRELMSRPPSSRPADFVNPLEKIEQLLTCPICLDRYKQPKLLPCQHTFCYPCLESCADTLHRNLKCPECRAEHNIPYDGVKAFQPNYTLTGFLEIHLQATPESAAEIEEYIHRYNLERCKICDEKADCEPCAHCDRKACKECRQTHMDMLKRDMSRLLNQVKRLANRITEASDNLSKGMDMMTLNCETTKAEVKEYFHRYQRELKKKEDNFLMEIDTFQATESRTMSNLRDVLEIESSNMSEAVSRLDAAIKVRTTVLAYCNGDIFQGECAIEDADLVRMKNTFTEGLEYLRNFQPDADELFNRKLRFSAGDDAAKLPAAIATSGELCVLVPQFSGRYLPLEQSYLPRPFRLPLESDSYRVKADERASMRERENDRTSSRHSHRNLPEPDESSIRYRRRQQLEEEAWNRLRNSSATPSLLSSSTIVDSNSPSRTSPWAADRVSRSVEPTSKSRPTSLIVPNTETPRTVSPSSKPPLPPSATSSIDRNEDASPAPLPQMPIRKPPLPRQQSSNDDSLNEKVETIRRAHQQRQAASRAVSSEESEGEDFPVSTNRGRIRIVCRAASVNREDGLMTMIPGTGTILNTTLPQSIHNAAPPANSTNPTTTVPGEQVAIPVTHFTGEEDESDIVVPAWLQRRRQRFQRSRTNPDLQAQFTSARVQQLLAERQSRLDSSTTTDEEKEKLAVLRQRGRSASREAGEWRARGRPRAVFGRKGAKDGELNWPRGICAMAGGLVATCDSSNHRVCVFDKEGKFVRQFGGYGSGSGQLDSAAGLASSKLRIVVSDRYNHRISVFGLEGDHLFSFGGHGQGNAKFNNPWGVAVDDLGSIYVADKDNHRVQVFDKNGQFIAKFGTFGHLPGQLNSPLFIAVSKVTHHVYVSDSSNHRISVFDPQGIHLFSFGEEGFHGGQFKFPRGIAIDSQENIIIADSGNNRIQIFDAQGQFVSSFGTWGGGAGQLKGVEDVCVTVDGSIVVTDRENHRIQIF</sequence>
<evidence type="ECO:0000256" key="3">
    <source>
        <dbReference type="ARBA" id="ARBA00022771"/>
    </source>
</evidence>
<feature type="coiled-coil region" evidence="7">
    <location>
        <begin position="161"/>
        <end position="224"/>
    </location>
</feature>
<dbReference type="InterPro" id="IPR050952">
    <property type="entry name" value="TRIM-NHL_E3_ligases"/>
</dbReference>
<accession>A0A2G5UHX6</accession>
<feature type="compositionally biased region" description="Pro residues" evidence="8">
    <location>
        <begin position="507"/>
        <end position="520"/>
    </location>
</feature>
<feature type="compositionally biased region" description="Low complexity" evidence="8">
    <location>
        <begin position="427"/>
        <end position="438"/>
    </location>
</feature>
<dbReference type="InterPro" id="IPR011042">
    <property type="entry name" value="6-blade_b-propeller_TolB-like"/>
</dbReference>
<dbReference type="AlphaFoldDB" id="A0A2G5UHX6"/>
<feature type="repeat" description="NHL" evidence="6">
    <location>
        <begin position="813"/>
        <end position="856"/>
    </location>
</feature>
<dbReference type="PANTHER" id="PTHR24104:SF47">
    <property type="entry name" value="E3 UBIQUITIN-PROTEIN LIGASE NHLRC1"/>
    <property type="match status" value="1"/>
</dbReference>
<comment type="caution">
    <text evidence="10">The sequence shown here is derived from an EMBL/GenBank/DDBJ whole genome shotgun (WGS) entry which is preliminary data.</text>
</comment>
<keyword evidence="2" id="KW-0677">Repeat</keyword>
<feature type="repeat" description="NHL" evidence="6">
    <location>
        <begin position="720"/>
        <end position="763"/>
    </location>
</feature>